<feature type="domain" description="VOC" evidence="1">
    <location>
        <begin position="1"/>
        <end position="128"/>
    </location>
</feature>
<dbReference type="InterPro" id="IPR004360">
    <property type="entry name" value="Glyas_Fos-R_dOase_dom"/>
</dbReference>
<organism evidence="2 3">
    <name type="scientific">Caedimonas varicaedens</name>
    <dbReference type="NCBI Taxonomy" id="1629334"/>
    <lineage>
        <taxon>Bacteria</taxon>
        <taxon>Pseudomonadati</taxon>
        <taxon>Pseudomonadota</taxon>
        <taxon>Alphaproteobacteria</taxon>
        <taxon>Holosporales</taxon>
        <taxon>Caedimonadaceae</taxon>
        <taxon>Caedimonas</taxon>
    </lineage>
</organism>
<accession>A0A0K8MFF1</accession>
<gene>
    <name evidence="2" type="ORF">Cva_01263</name>
</gene>
<dbReference type="PROSITE" id="PS51819">
    <property type="entry name" value="VOC"/>
    <property type="match status" value="1"/>
</dbReference>
<sequence>MIDHCSISVKDYDKSLKFYDHSLLALGYKRLITIDKDEMKYAAYGKDPKPSLWIGPMGREDEEIGRARGMHLAFTAPGVKSVHDWHARCLEYGGRDNGAPGTRPEYHPGYYGAFIIDPDGWRIEAAFHHYISSKAISKAE</sequence>
<dbReference type="PANTHER" id="PTHR35006">
    <property type="entry name" value="GLYOXALASE FAMILY PROTEIN (AFU_ORTHOLOGUE AFUA_5G14830)"/>
    <property type="match status" value="1"/>
</dbReference>
<dbReference type="SUPFAM" id="SSF54593">
    <property type="entry name" value="Glyoxalase/Bleomycin resistance protein/Dihydroxybiphenyl dioxygenase"/>
    <property type="match status" value="1"/>
</dbReference>
<dbReference type="Pfam" id="PF00903">
    <property type="entry name" value="Glyoxalase"/>
    <property type="match status" value="1"/>
</dbReference>
<dbReference type="Gene3D" id="3.10.180.10">
    <property type="entry name" value="2,3-Dihydroxybiphenyl 1,2-Dioxygenase, domain 1"/>
    <property type="match status" value="1"/>
</dbReference>
<evidence type="ECO:0000313" key="2">
    <source>
        <dbReference type="EMBL" id="GAO98599.1"/>
    </source>
</evidence>
<comment type="caution">
    <text evidence="2">The sequence shown here is derived from an EMBL/GenBank/DDBJ whole genome shotgun (WGS) entry which is preliminary data.</text>
</comment>
<proteinExistence type="predicted"/>
<dbReference type="EMBL" id="BBVC01000071">
    <property type="protein sequence ID" value="GAO98599.1"/>
    <property type="molecule type" value="Genomic_DNA"/>
</dbReference>
<dbReference type="STRING" id="1629334.Cva_01263"/>
<evidence type="ECO:0000259" key="1">
    <source>
        <dbReference type="PROSITE" id="PS51819"/>
    </source>
</evidence>
<dbReference type="OrthoDB" id="9807407at2"/>
<keyword evidence="2" id="KW-0560">Oxidoreductase</keyword>
<dbReference type="CDD" id="cd07262">
    <property type="entry name" value="VOC_like"/>
    <property type="match status" value="1"/>
</dbReference>
<dbReference type="InterPro" id="IPR029068">
    <property type="entry name" value="Glyas_Bleomycin-R_OHBP_Dase"/>
</dbReference>
<dbReference type="PANTHER" id="PTHR35006:SF2">
    <property type="entry name" value="GLYOXALASE FAMILY PROTEIN (AFU_ORTHOLOGUE AFUA_5G14830)"/>
    <property type="match status" value="1"/>
</dbReference>
<dbReference type="AlphaFoldDB" id="A0A0K8MFF1"/>
<dbReference type="Proteomes" id="UP000036771">
    <property type="component" value="Unassembled WGS sequence"/>
</dbReference>
<name>A0A0K8MFF1_9PROT</name>
<dbReference type="GO" id="GO:0051213">
    <property type="term" value="F:dioxygenase activity"/>
    <property type="evidence" value="ECO:0007669"/>
    <property type="project" value="UniProtKB-KW"/>
</dbReference>
<dbReference type="InterPro" id="IPR037523">
    <property type="entry name" value="VOC_core"/>
</dbReference>
<protein>
    <submittedName>
        <fullName evidence="2">Glyoxalase/Bleomycin resistance protein/Dioxygenase superfamily protein</fullName>
    </submittedName>
</protein>
<keyword evidence="2" id="KW-0223">Dioxygenase</keyword>
<keyword evidence="3" id="KW-1185">Reference proteome</keyword>
<reference evidence="2 3" key="1">
    <citation type="submission" date="2015-03" db="EMBL/GenBank/DDBJ databases">
        <title>Caedibacter varicaedens, whole genome shotgun sequence.</title>
        <authorList>
            <person name="Suzuki H."/>
            <person name="Dapper A.L."/>
            <person name="Gibson A.K."/>
            <person name="Jackson C."/>
            <person name="Lee H."/>
            <person name="Pejaver V.R."/>
            <person name="Doak T."/>
            <person name="Lynch M."/>
        </authorList>
    </citation>
    <scope>NUCLEOTIDE SEQUENCE [LARGE SCALE GENOMIC DNA]</scope>
</reference>
<evidence type="ECO:0000313" key="3">
    <source>
        <dbReference type="Proteomes" id="UP000036771"/>
    </source>
</evidence>